<dbReference type="AlphaFoldDB" id="A0A8G2F5R5"/>
<keyword evidence="4" id="KW-1185">Reference proteome</keyword>
<evidence type="ECO:0000259" key="1">
    <source>
        <dbReference type="Pfam" id="PF16313"/>
    </source>
</evidence>
<evidence type="ECO:0000313" key="3">
    <source>
        <dbReference type="EMBL" id="SEG11722.1"/>
    </source>
</evidence>
<dbReference type="PANTHER" id="PTHR38478:SF1">
    <property type="entry name" value="ZINC DEPENDENT METALLOPROTEASE DOMAIN LIPOPROTEIN"/>
    <property type="match status" value="1"/>
</dbReference>
<sequence length="611" mass="70615">MVKTFASSAPADGKTGRREVVYPAAKMTGAVTMQLNTSFVLLPEKPMQKRLFDLRVGYFTDNYSYFADDQQAVKEKKFICRWRLEPKPEDVEKMKRGELVEPQKPIVFYIDPATPKQWRKYLIDGVNDWQKAFEEAGFKNAIFGKEWPENDTTMSMEDARFSVIRYLASPIPNAYGPQVHDPRSGEIIESHIGWYHNVMKLVHDWYMIQAGCSDKRANKMQFDEELMGDLIRFVSSHEVGHTLGLRHNMGASSLTPVEKLRDKAWVEANGHTASIMDYARFNYVAQPEDNIGPAGLYPRINIYDKWAIKWGYMPVFEAKDDEEERLILNKLTVKTLADNPRLWFGSEEIRIDPRSQREDLGDNSVKASEYGIKNLQRIVKALPEWTYEEGDLNTNLHRMHKELISQYKRYLGHVATNIGGVNRNYKSVEEAGKVYQPVAKETQKEALAFFDKQFFTKPGWIIDEPYMLRIYQSPEQELNSLIDYVFNPSACPLLDPATFIRMADFNNSFPDSYTPDEYITDLRTVLFKELNNRQPINAYRRYIQNTFVNGLMANMNNKEYVNTDVPMLMRDCLEKVSIQIGKSSGMANDPATSRHLKNLKTRIDQALNPNK</sequence>
<gene>
    <name evidence="3" type="ORF">SAMN05444001_11564</name>
</gene>
<dbReference type="InterPro" id="IPR033413">
    <property type="entry name" value="DUF5117"/>
</dbReference>
<accession>A0A8G2F5R5</accession>
<dbReference type="Proteomes" id="UP000236725">
    <property type="component" value="Unassembled WGS sequence"/>
</dbReference>
<feature type="domain" description="DUF5117" evidence="2">
    <location>
        <begin position="18"/>
        <end position="87"/>
    </location>
</feature>
<name>A0A8G2F5R5_9BACT</name>
<evidence type="ECO:0000313" key="4">
    <source>
        <dbReference type="Proteomes" id="UP000236725"/>
    </source>
</evidence>
<dbReference type="InterPro" id="IPR032534">
    <property type="entry name" value="EcxA_zinc-bd"/>
</dbReference>
<reference evidence="3 4" key="1">
    <citation type="submission" date="2016-10" db="EMBL/GenBank/DDBJ databases">
        <authorList>
            <person name="Varghese N."/>
            <person name="Submissions S."/>
        </authorList>
    </citation>
    <scope>NUCLEOTIDE SEQUENCE [LARGE SCALE GENOMIC DNA]</scope>
    <source>
        <strain evidence="3 4">DSM 29073</strain>
    </source>
</reference>
<proteinExistence type="predicted"/>
<dbReference type="Pfam" id="PF16313">
    <property type="entry name" value="DUF4953"/>
    <property type="match status" value="1"/>
</dbReference>
<protein>
    <recommendedName>
        <fullName evidence="5">Zinc-dependent metalloprotease</fullName>
    </recommendedName>
</protein>
<comment type="caution">
    <text evidence="3">The sequence shown here is derived from an EMBL/GenBank/DDBJ whole genome shotgun (WGS) entry which is preliminary data.</text>
</comment>
<evidence type="ECO:0008006" key="5">
    <source>
        <dbReference type="Google" id="ProtNLM"/>
    </source>
</evidence>
<dbReference type="InterPro" id="IPR034032">
    <property type="entry name" value="Zn_MMP-like_bac"/>
</dbReference>
<dbReference type="GO" id="GO:0008237">
    <property type="term" value="F:metallopeptidase activity"/>
    <property type="evidence" value="ECO:0007669"/>
    <property type="project" value="InterPro"/>
</dbReference>
<dbReference type="EMBL" id="FNVS01000015">
    <property type="protein sequence ID" value="SEG11722.1"/>
    <property type="molecule type" value="Genomic_DNA"/>
</dbReference>
<evidence type="ECO:0000259" key="2">
    <source>
        <dbReference type="Pfam" id="PF17148"/>
    </source>
</evidence>
<organism evidence="3 4">
    <name type="scientific">Parabacteroides chinchillae</name>
    <dbReference type="NCBI Taxonomy" id="871327"/>
    <lineage>
        <taxon>Bacteria</taxon>
        <taxon>Pseudomonadati</taxon>
        <taxon>Bacteroidota</taxon>
        <taxon>Bacteroidia</taxon>
        <taxon>Bacteroidales</taxon>
        <taxon>Tannerellaceae</taxon>
        <taxon>Parabacteroides</taxon>
    </lineage>
</organism>
<dbReference type="CDD" id="cd04276">
    <property type="entry name" value="ZnMc_MMP_like_2"/>
    <property type="match status" value="1"/>
</dbReference>
<dbReference type="InterPro" id="IPR024079">
    <property type="entry name" value="MetalloPept_cat_dom_sf"/>
</dbReference>
<dbReference type="SUPFAM" id="SSF55486">
    <property type="entry name" value="Metalloproteases ('zincins'), catalytic domain"/>
    <property type="match status" value="1"/>
</dbReference>
<dbReference type="Gene3D" id="3.40.390.10">
    <property type="entry name" value="Collagenase (Catalytic Domain)"/>
    <property type="match status" value="1"/>
</dbReference>
<feature type="domain" description="EcxA zinc-binding" evidence="1">
    <location>
        <begin position="219"/>
        <end position="532"/>
    </location>
</feature>
<dbReference type="PANTHER" id="PTHR38478">
    <property type="entry name" value="PEPTIDASE M1A AND M12B"/>
    <property type="match status" value="1"/>
</dbReference>
<dbReference type="Pfam" id="PF17148">
    <property type="entry name" value="DUF5117"/>
    <property type="match status" value="1"/>
</dbReference>